<dbReference type="PANTHER" id="PTHR13774:SF17">
    <property type="entry name" value="PHENAZINE BIOSYNTHESIS-LIKE DOMAIN-CONTAINING PROTEIN"/>
    <property type="match status" value="1"/>
</dbReference>
<dbReference type="AlphaFoldDB" id="A0A176WNS5"/>
<protein>
    <submittedName>
        <fullName evidence="3">Uncharacterized protein</fullName>
    </submittedName>
</protein>
<proteinExistence type="inferred from homology"/>
<gene>
    <name evidence="3" type="ORF">AXG93_1658s1030</name>
</gene>
<keyword evidence="2" id="KW-0413">Isomerase</keyword>
<sequence length="490" mass="53642">MACHSLWLNCPVGPTARLRCLASAPKSSSAKSASCDDLRVRLARVGREAPRSQRLGRNAMKSQRCFSASKDWRDDYVASTSASSSSSSSSWVDNDDADTVLEDLPFEGSPEGSVSLDGEKRSELMKEVLQRLSEEDLEEAAKKYNYEDELFAQIDFAQINTFTNKPFKGNPAAVCYIPYERNDEWFKLIAKEFNLPATAFVVKRRPSKSPRLSEGGGSPLIAVDETGNDLKSVKRNTAPIENEFDIRWFTTNSELELCGHATLASAHMLFSSGLVEGDTIIFHSKTGTLRASKVAGYDDENSEDVPVEDGDEDEKVQYPNRVELGKGVVELDFPLNMATEVDISESEKVADAMGAKAVWVGRTEIGDYLVELSSSKEVVQLQPNEQKMKELGARGFIATARASADSEFDIVSRFFAPSLGITEDPVTGSAHCTLGPYWAAKLGKESLEAYQASERGGHISVRVDEKSGRVYLQGGAVLVMAGTLLNTFFT</sequence>
<organism evidence="3 4">
    <name type="scientific">Marchantia polymorpha subsp. ruderalis</name>
    <dbReference type="NCBI Taxonomy" id="1480154"/>
    <lineage>
        <taxon>Eukaryota</taxon>
        <taxon>Viridiplantae</taxon>
        <taxon>Streptophyta</taxon>
        <taxon>Embryophyta</taxon>
        <taxon>Marchantiophyta</taxon>
        <taxon>Marchantiopsida</taxon>
        <taxon>Marchantiidae</taxon>
        <taxon>Marchantiales</taxon>
        <taxon>Marchantiaceae</taxon>
        <taxon>Marchantia</taxon>
    </lineage>
</organism>
<comment type="similarity">
    <text evidence="1">Belongs to the PhzF family.</text>
</comment>
<evidence type="ECO:0000313" key="3">
    <source>
        <dbReference type="EMBL" id="OAE33896.1"/>
    </source>
</evidence>
<accession>A0A176WNS5</accession>
<evidence type="ECO:0000256" key="2">
    <source>
        <dbReference type="ARBA" id="ARBA00023235"/>
    </source>
</evidence>
<evidence type="ECO:0000256" key="1">
    <source>
        <dbReference type="ARBA" id="ARBA00008270"/>
    </source>
</evidence>
<dbReference type="PANTHER" id="PTHR13774">
    <property type="entry name" value="PHENAZINE BIOSYNTHESIS PROTEIN"/>
    <property type="match status" value="1"/>
</dbReference>
<dbReference type="Proteomes" id="UP000077202">
    <property type="component" value="Unassembled WGS sequence"/>
</dbReference>
<keyword evidence="4" id="KW-1185">Reference proteome</keyword>
<dbReference type="Pfam" id="PF02567">
    <property type="entry name" value="PhzC-PhzF"/>
    <property type="match status" value="2"/>
</dbReference>
<dbReference type="Gene3D" id="3.10.310.10">
    <property type="entry name" value="Diaminopimelate Epimerase, Chain A, domain 1"/>
    <property type="match status" value="2"/>
</dbReference>
<name>A0A176WNS5_MARPO</name>
<dbReference type="SUPFAM" id="SSF54506">
    <property type="entry name" value="Diaminopimelate epimerase-like"/>
    <property type="match status" value="1"/>
</dbReference>
<evidence type="ECO:0000313" key="4">
    <source>
        <dbReference type="Proteomes" id="UP000077202"/>
    </source>
</evidence>
<dbReference type="InterPro" id="IPR003719">
    <property type="entry name" value="Phenazine_PhzF-like"/>
</dbReference>
<reference evidence="3" key="1">
    <citation type="submission" date="2016-03" db="EMBL/GenBank/DDBJ databases">
        <title>Mechanisms controlling the formation of the plant cell surface in tip-growing cells are functionally conserved among land plants.</title>
        <authorList>
            <person name="Honkanen S."/>
            <person name="Jones V.A."/>
            <person name="Morieri G."/>
            <person name="Champion C."/>
            <person name="Hetherington A.J."/>
            <person name="Kelly S."/>
            <person name="Saint-Marcoux D."/>
            <person name="Proust H."/>
            <person name="Prescott H."/>
            <person name="Dolan L."/>
        </authorList>
    </citation>
    <scope>NUCLEOTIDE SEQUENCE [LARGE SCALE GENOMIC DNA]</scope>
    <source>
        <tissue evidence="3">Whole gametophyte</tissue>
    </source>
</reference>
<dbReference type="GO" id="GO:0016853">
    <property type="term" value="F:isomerase activity"/>
    <property type="evidence" value="ECO:0007669"/>
    <property type="project" value="UniProtKB-KW"/>
</dbReference>
<dbReference type="EMBL" id="LVLJ01000474">
    <property type="protein sequence ID" value="OAE33896.1"/>
    <property type="molecule type" value="Genomic_DNA"/>
</dbReference>
<comment type="caution">
    <text evidence="3">The sequence shown here is derived from an EMBL/GenBank/DDBJ whole genome shotgun (WGS) entry which is preliminary data.</text>
</comment>
<dbReference type="GO" id="GO:0005737">
    <property type="term" value="C:cytoplasm"/>
    <property type="evidence" value="ECO:0007669"/>
    <property type="project" value="TreeGrafter"/>
</dbReference>